<protein>
    <recommendedName>
        <fullName evidence="2">C2H2-type domain-containing protein</fullName>
    </recommendedName>
</protein>
<dbReference type="EMBL" id="GIFC01014213">
    <property type="protein sequence ID" value="MXU96296.1"/>
    <property type="molecule type" value="Transcribed_RNA"/>
</dbReference>
<evidence type="ECO:0000313" key="3">
    <source>
        <dbReference type="EMBL" id="MXU96296.1"/>
    </source>
</evidence>
<accession>A0A6B0V386</accession>
<keyword evidence="1" id="KW-0863">Zinc-finger</keyword>
<proteinExistence type="predicted"/>
<dbReference type="AlphaFoldDB" id="A0A6B0V386"/>
<dbReference type="SMART" id="SM00355">
    <property type="entry name" value="ZnF_C2H2"/>
    <property type="match status" value="2"/>
</dbReference>
<feature type="domain" description="C2H2-type" evidence="2">
    <location>
        <begin position="178"/>
        <end position="205"/>
    </location>
</feature>
<dbReference type="GO" id="GO:0008270">
    <property type="term" value="F:zinc ion binding"/>
    <property type="evidence" value="ECO:0007669"/>
    <property type="project" value="UniProtKB-KW"/>
</dbReference>
<dbReference type="PROSITE" id="PS50157">
    <property type="entry name" value="ZINC_FINGER_C2H2_2"/>
    <property type="match status" value="1"/>
</dbReference>
<evidence type="ECO:0000259" key="2">
    <source>
        <dbReference type="PROSITE" id="PS50157"/>
    </source>
</evidence>
<name>A0A6B0V386_IXORI</name>
<sequence>MGRKQAAYGKRKIRKSLIENTRLSRPSRTCTDVRKHTLADVAHPDLPAAQGHAAAPDCGIGISLFGDTVSTVGSPGDKRTFPPKSTKGLQFKCGFCYYITKDQHGMVSHLVHHAEGRRLECRHCPLLPSGWGTACTKDVCCLLETTTNNLFKCCLCSHFAGDQHEILNHLFLRCDERLKCQQCSKSFSKAEDLRCHTEVHKPERTCEYQLW</sequence>
<evidence type="ECO:0000256" key="1">
    <source>
        <dbReference type="PROSITE-ProRule" id="PRU00042"/>
    </source>
</evidence>
<keyword evidence="1" id="KW-0862">Zinc</keyword>
<keyword evidence="1" id="KW-0479">Metal-binding</keyword>
<dbReference type="InterPro" id="IPR013087">
    <property type="entry name" value="Znf_C2H2_type"/>
</dbReference>
<organism evidence="3">
    <name type="scientific">Ixodes ricinus</name>
    <name type="common">Common tick</name>
    <name type="synonym">Acarus ricinus</name>
    <dbReference type="NCBI Taxonomy" id="34613"/>
    <lineage>
        <taxon>Eukaryota</taxon>
        <taxon>Metazoa</taxon>
        <taxon>Ecdysozoa</taxon>
        <taxon>Arthropoda</taxon>
        <taxon>Chelicerata</taxon>
        <taxon>Arachnida</taxon>
        <taxon>Acari</taxon>
        <taxon>Parasitiformes</taxon>
        <taxon>Ixodida</taxon>
        <taxon>Ixodoidea</taxon>
        <taxon>Ixodidae</taxon>
        <taxon>Ixodinae</taxon>
        <taxon>Ixodes</taxon>
    </lineage>
</organism>
<dbReference type="PROSITE" id="PS00028">
    <property type="entry name" value="ZINC_FINGER_C2H2_1"/>
    <property type="match status" value="1"/>
</dbReference>
<reference evidence="3" key="1">
    <citation type="submission" date="2019-12" db="EMBL/GenBank/DDBJ databases">
        <title>An insight into the sialome of adult female Ixodes ricinus ticks feeding for 6 days.</title>
        <authorList>
            <person name="Perner J."/>
            <person name="Ribeiro J.M.C."/>
        </authorList>
    </citation>
    <scope>NUCLEOTIDE SEQUENCE</scope>
    <source>
        <strain evidence="3">Semi-engorged</strain>
        <tissue evidence="3">Salivary glands</tissue>
    </source>
</reference>